<evidence type="ECO:0000313" key="2">
    <source>
        <dbReference type="EMBL" id="PWA56248.1"/>
    </source>
</evidence>
<dbReference type="PANTHER" id="PTHR34357">
    <property type="entry name" value="F7A19.14 PROTEIN-RELATED"/>
    <property type="match status" value="1"/>
</dbReference>
<protein>
    <submittedName>
        <fullName evidence="2">GCK domain protein</fullName>
    </submittedName>
</protein>
<dbReference type="Proteomes" id="UP000245207">
    <property type="component" value="Unassembled WGS sequence"/>
</dbReference>
<dbReference type="PANTHER" id="PTHR34357:SF2">
    <property type="entry name" value="F26F24.3-RELATED"/>
    <property type="match status" value="1"/>
</dbReference>
<dbReference type="PROSITE" id="PS51808">
    <property type="entry name" value="CHCH"/>
    <property type="match status" value="1"/>
</dbReference>
<keyword evidence="3" id="KW-1185">Reference proteome</keyword>
<evidence type="ECO:0000259" key="1">
    <source>
        <dbReference type="SMART" id="SM01227"/>
    </source>
</evidence>
<gene>
    <name evidence="2" type="ORF">CTI12_AA420190</name>
</gene>
<dbReference type="STRING" id="35608.A0A2U1M4S9"/>
<feature type="domain" description="GCK" evidence="1">
    <location>
        <begin position="64"/>
        <end position="134"/>
    </location>
</feature>
<comment type="caution">
    <text evidence="2">The sequence shown here is derived from an EMBL/GenBank/DDBJ whole genome shotgun (WGS) entry which is preliminary data.</text>
</comment>
<feature type="domain" description="GCK" evidence="1">
    <location>
        <begin position="158"/>
        <end position="233"/>
    </location>
</feature>
<dbReference type="EMBL" id="PKPP01006521">
    <property type="protein sequence ID" value="PWA56248.1"/>
    <property type="molecule type" value="Genomic_DNA"/>
</dbReference>
<dbReference type="AlphaFoldDB" id="A0A2U1M4S9"/>
<accession>A0A2U1M4S9</accession>
<organism evidence="2 3">
    <name type="scientific">Artemisia annua</name>
    <name type="common">Sweet wormwood</name>
    <dbReference type="NCBI Taxonomy" id="35608"/>
    <lineage>
        <taxon>Eukaryota</taxon>
        <taxon>Viridiplantae</taxon>
        <taxon>Streptophyta</taxon>
        <taxon>Embryophyta</taxon>
        <taxon>Tracheophyta</taxon>
        <taxon>Spermatophyta</taxon>
        <taxon>Magnoliopsida</taxon>
        <taxon>eudicotyledons</taxon>
        <taxon>Gunneridae</taxon>
        <taxon>Pentapetalae</taxon>
        <taxon>asterids</taxon>
        <taxon>campanulids</taxon>
        <taxon>Asterales</taxon>
        <taxon>Asteraceae</taxon>
        <taxon>Asteroideae</taxon>
        <taxon>Anthemideae</taxon>
        <taxon>Artemisiinae</taxon>
        <taxon>Artemisia</taxon>
    </lineage>
</organism>
<reference evidence="2 3" key="1">
    <citation type="journal article" date="2018" name="Mol. Plant">
        <title>The genome of Artemisia annua provides insight into the evolution of Asteraceae family and artemisinin biosynthesis.</title>
        <authorList>
            <person name="Shen Q."/>
            <person name="Zhang L."/>
            <person name="Liao Z."/>
            <person name="Wang S."/>
            <person name="Yan T."/>
            <person name="Shi P."/>
            <person name="Liu M."/>
            <person name="Fu X."/>
            <person name="Pan Q."/>
            <person name="Wang Y."/>
            <person name="Lv Z."/>
            <person name="Lu X."/>
            <person name="Zhang F."/>
            <person name="Jiang W."/>
            <person name="Ma Y."/>
            <person name="Chen M."/>
            <person name="Hao X."/>
            <person name="Li L."/>
            <person name="Tang Y."/>
            <person name="Lv G."/>
            <person name="Zhou Y."/>
            <person name="Sun X."/>
            <person name="Brodelius P.E."/>
            <person name="Rose J.K.C."/>
            <person name="Tang K."/>
        </authorList>
    </citation>
    <scope>NUCLEOTIDE SEQUENCE [LARGE SCALE GENOMIC DNA]</scope>
    <source>
        <strain evidence="3">cv. Huhao1</strain>
        <tissue evidence="2">Leaf</tissue>
    </source>
</reference>
<name>A0A2U1M4S9_ARTAN</name>
<dbReference type="InterPro" id="IPR012891">
    <property type="entry name" value="GCK_dom"/>
</dbReference>
<proteinExistence type="predicted"/>
<dbReference type="OrthoDB" id="2148418at2759"/>
<evidence type="ECO:0000313" key="3">
    <source>
        <dbReference type="Proteomes" id="UP000245207"/>
    </source>
</evidence>
<sequence>MSSSPATQESKDQLIPPEDLEFAIHMMREDDKNNENIKNKCRKVASDFDECMEANQDHYALTEKECWYCLYMKQGECKETYINWRKCVDEAKKNDEDSATKCGVATSALKKCIEADQDYCSREKTCCKETRNFEVTTMSSSHETLKSLFSNYQSKTTEEYLKGGECKEAVTKLENCIDEAKKNNEYRKNKCSEVSRDIIKCMKANQDYYGVSLQELKYASKHNASREEIEKKRLDTAFRACFKDVECKKRYTNWKNCAEGAKKNGEKVAEKCYEVTVALTNSLKPNMKLV</sequence>
<dbReference type="Pfam" id="PF07802">
    <property type="entry name" value="GCK"/>
    <property type="match status" value="3"/>
</dbReference>
<dbReference type="SMART" id="SM01227">
    <property type="entry name" value="GCK"/>
    <property type="match status" value="2"/>
</dbReference>